<gene>
    <name evidence="3" type="ORF">UFOPK3401_00868</name>
</gene>
<dbReference type="SMART" id="SM00465">
    <property type="entry name" value="GIYc"/>
    <property type="match status" value="1"/>
</dbReference>
<dbReference type="NCBIfam" id="TIGR00573">
    <property type="entry name" value="dnaq"/>
    <property type="match status" value="1"/>
</dbReference>
<dbReference type="InterPro" id="IPR012337">
    <property type="entry name" value="RNaseH-like_sf"/>
</dbReference>
<dbReference type="CDD" id="cd10434">
    <property type="entry name" value="GIY-YIG_UvrC_Cho"/>
    <property type="match status" value="1"/>
</dbReference>
<accession>A0A6J7DNE2</accession>
<dbReference type="SUPFAM" id="SSF82771">
    <property type="entry name" value="GIY-YIG endonuclease"/>
    <property type="match status" value="1"/>
</dbReference>
<feature type="domain" description="GIY-YIG" evidence="2">
    <location>
        <begin position="232"/>
        <end position="310"/>
    </location>
</feature>
<dbReference type="InterPro" id="IPR050066">
    <property type="entry name" value="UvrABC_protein_C"/>
</dbReference>
<proteinExistence type="predicted"/>
<dbReference type="GO" id="GO:0009380">
    <property type="term" value="C:excinuclease repair complex"/>
    <property type="evidence" value="ECO:0007669"/>
    <property type="project" value="TreeGrafter"/>
</dbReference>
<evidence type="ECO:0000256" key="1">
    <source>
        <dbReference type="SAM" id="MobiDB-lite"/>
    </source>
</evidence>
<dbReference type="GO" id="GO:0003887">
    <property type="term" value="F:DNA-directed DNA polymerase activity"/>
    <property type="evidence" value="ECO:0007669"/>
    <property type="project" value="InterPro"/>
</dbReference>
<dbReference type="PANTHER" id="PTHR30562">
    <property type="entry name" value="UVRC/OXIDOREDUCTASE"/>
    <property type="match status" value="1"/>
</dbReference>
<feature type="region of interest" description="Disordered" evidence="1">
    <location>
        <begin position="529"/>
        <end position="548"/>
    </location>
</feature>
<evidence type="ECO:0000313" key="3">
    <source>
        <dbReference type="EMBL" id="CAB4872131.1"/>
    </source>
</evidence>
<organism evidence="3">
    <name type="scientific">freshwater metagenome</name>
    <dbReference type="NCBI Taxonomy" id="449393"/>
    <lineage>
        <taxon>unclassified sequences</taxon>
        <taxon>metagenomes</taxon>
        <taxon>ecological metagenomes</taxon>
    </lineage>
</organism>
<dbReference type="PROSITE" id="PS50164">
    <property type="entry name" value="GIY_YIG"/>
    <property type="match status" value="1"/>
</dbReference>
<dbReference type="FunFam" id="3.30.420.10:FF:000045">
    <property type="entry name" value="3'-5' exonuclease DinG"/>
    <property type="match status" value="1"/>
</dbReference>
<reference evidence="3" key="1">
    <citation type="submission" date="2020-05" db="EMBL/GenBank/DDBJ databases">
        <authorList>
            <person name="Chiriac C."/>
            <person name="Salcher M."/>
            <person name="Ghai R."/>
            <person name="Kavagutti S V."/>
        </authorList>
    </citation>
    <scope>NUCLEOTIDE SEQUENCE</scope>
</reference>
<dbReference type="CDD" id="cd06127">
    <property type="entry name" value="DEDDh"/>
    <property type="match status" value="1"/>
</dbReference>
<dbReference type="GO" id="GO:0003677">
    <property type="term" value="F:DNA binding"/>
    <property type="evidence" value="ECO:0007669"/>
    <property type="project" value="InterPro"/>
</dbReference>
<dbReference type="InterPro" id="IPR047296">
    <property type="entry name" value="GIY-YIG_UvrC_Cho"/>
</dbReference>
<dbReference type="InterPro" id="IPR000305">
    <property type="entry name" value="GIY-YIG_endonuc"/>
</dbReference>
<dbReference type="GO" id="GO:0006289">
    <property type="term" value="P:nucleotide-excision repair"/>
    <property type="evidence" value="ECO:0007669"/>
    <property type="project" value="InterPro"/>
</dbReference>
<dbReference type="Pfam" id="PF01541">
    <property type="entry name" value="GIY-YIG"/>
    <property type="match status" value="1"/>
</dbReference>
<dbReference type="GO" id="GO:0006260">
    <property type="term" value="P:DNA replication"/>
    <property type="evidence" value="ECO:0007669"/>
    <property type="project" value="InterPro"/>
</dbReference>
<dbReference type="InterPro" id="IPR006054">
    <property type="entry name" value="DnaQ"/>
</dbReference>
<dbReference type="NCBIfam" id="NF005907">
    <property type="entry name" value="PRK07883.1-5"/>
    <property type="match status" value="1"/>
</dbReference>
<dbReference type="InterPro" id="IPR035901">
    <property type="entry name" value="GIY-YIG_endonuc_sf"/>
</dbReference>
<evidence type="ECO:0000259" key="2">
    <source>
        <dbReference type="PROSITE" id="PS50164"/>
    </source>
</evidence>
<name>A0A6J7DNE2_9ZZZZ</name>
<dbReference type="AlphaFoldDB" id="A0A6J7DNE2"/>
<dbReference type="Gene3D" id="3.40.1440.10">
    <property type="entry name" value="GIY-YIG endonuclease"/>
    <property type="match status" value="1"/>
</dbReference>
<dbReference type="Gene3D" id="3.30.420.10">
    <property type="entry name" value="Ribonuclease H-like superfamily/Ribonuclease H"/>
    <property type="match status" value="1"/>
</dbReference>
<dbReference type="PANTHER" id="PTHR30562:SF1">
    <property type="entry name" value="UVRABC SYSTEM PROTEIN C"/>
    <property type="match status" value="1"/>
</dbReference>
<dbReference type="Pfam" id="PF00929">
    <property type="entry name" value="RNase_T"/>
    <property type="match status" value="1"/>
</dbReference>
<dbReference type="SMART" id="SM00479">
    <property type="entry name" value="EXOIII"/>
    <property type="match status" value="1"/>
</dbReference>
<dbReference type="InterPro" id="IPR013520">
    <property type="entry name" value="Ribonucl_H"/>
</dbReference>
<dbReference type="InterPro" id="IPR036397">
    <property type="entry name" value="RNaseH_sf"/>
</dbReference>
<sequence length="548" mass="59555">MSDALSSVKDMRSTPAQHQLSLDDVGTPLIETTFVIVDLETTGGGASDCITEIGAVKVQGGQVLGEFATLVDPGTPISAMISVLTGITDSMVANAPSLDEVLPSFLEFLGNATLVAHNAGFDVGFLKRACVEKGYTWPRPAIVDTVKVARASLSRDEVPNVKLATLAHFFNAPTQPTHRALDDARATVHVLHCLIERLGTLHVRSLEDLLEVSTQVPDTVRRKSALADHLPDSPGVYQFKDGQGQVLYIGTSKSIKRRVRTYFTAAETRKRIKYMVSLVESVTAIPCPTALEARIRELRLIAQYQPQFNQRSRKPEKTYWIDLTHPRLLLRAGLTGPSDCLGPFASRSNGEAALACLASARLEHDGLDLKTLASSPELIVHTVMARIQFLVQQERFEDAAQQRDRLAAYLTARRWSDNAQQLARSGLLVATAPTSQRQGCSDVVVITHGRFAASATVKDGQPLKKIVDALVATAPFCEPSLLPPAIAEESTALMLWLQTPGLRLIELDGSLHSSLTCAEKFLHAYPHLRGHHTSSRAPGKPSGPQVRL</sequence>
<protein>
    <submittedName>
        <fullName evidence="3">Unannotated protein</fullName>
    </submittedName>
</protein>
<dbReference type="SUPFAM" id="SSF53098">
    <property type="entry name" value="Ribonuclease H-like"/>
    <property type="match status" value="1"/>
</dbReference>
<dbReference type="EMBL" id="CAFBLM010000035">
    <property type="protein sequence ID" value="CAB4872131.1"/>
    <property type="molecule type" value="Genomic_DNA"/>
</dbReference>